<dbReference type="NCBIfam" id="TIGR02532">
    <property type="entry name" value="IV_pilin_GFxxxE"/>
    <property type="match status" value="1"/>
</dbReference>
<dbReference type="InterPro" id="IPR012902">
    <property type="entry name" value="N_methyl_site"/>
</dbReference>
<dbReference type="Pfam" id="PF07963">
    <property type="entry name" value="N_methyl"/>
    <property type="match status" value="1"/>
</dbReference>
<sequence length="22" mass="2512">MRSKNVSHKRGFTLIELLVVIA</sequence>
<proteinExistence type="predicted"/>
<protein>
    <recommendedName>
        <fullName evidence="3">Prepilin-type cleavage/methylation domain-containing protein</fullName>
    </recommendedName>
</protein>
<gene>
    <name evidence="1" type="ORF">DIT97_05960</name>
</gene>
<organism evidence="1 2">
    <name type="scientific">Gimesia maris</name>
    <dbReference type="NCBI Taxonomy" id="122"/>
    <lineage>
        <taxon>Bacteria</taxon>
        <taxon>Pseudomonadati</taxon>
        <taxon>Planctomycetota</taxon>
        <taxon>Planctomycetia</taxon>
        <taxon>Planctomycetales</taxon>
        <taxon>Planctomycetaceae</taxon>
        <taxon>Gimesia</taxon>
    </lineage>
</organism>
<reference evidence="1 2" key="1">
    <citation type="journal article" date="2018" name="Nat. Biotechnol.">
        <title>A standardized bacterial taxonomy based on genome phylogeny substantially revises the tree of life.</title>
        <authorList>
            <person name="Parks D.H."/>
            <person name="Chuvochina M."/>
            <person name="Waite D.W."/>
            <person name="Rinke C."/>
            <person name="Skarshewski A."/>
            <person name="Chaumeil P.A."/>
            <person name="Hugenholtz P."/>
        </authorList>
    </citation>
    <scope>NUCLEOTIDE SEQUENCE [LARGE SCALE GENOMIC DNA]</scope>
    <source>
        <strain evidence="1">UBA9375</strain>
    </source>
</reference>
<name>A0A3D3R3P0_9PLAN</name>
<dbReference type="EMBL" id="DQAY01000041">
    <property type="protein sequence ID" value="HCO22617.1"/>
    <property type="molecule type" value="Genomic_DNA"/>
</dbReference>
<dbReference type="Proteomes" id="UP000263642">
    <property type="component" value="Unassembled WGS sequence"/>
</dbReference>
<accession>A0A3D3R3P0</accession>
<evidence type="ECO:0008006" key="3">
    <source>
        <dbReference type="Google" id="ProtNLM"/>
    </source>
</evidence>
<evidence type="ECO:0000313" key="2">
    <source>
        <dbReference type="Proteomes" id="UP000263642"/>
    </source>
</evidence>
<feature type="non-terminal residue" evidence="1">
    <location>
        <position position="22"/>
    </location>
</feature>
<evidence type="ECO:0000313" key="1">
    <source>
        <dbReference type="EMBL" id="HCO22617.1"/>
    </source>
</evidence>
<dbReference type="AlphaFoldDB" id="A0A3D3R3P0"/>
<comment type="caution">
    <text evidence="1">The sequence shown here is derived from an EMBL/GenBank/DDBJ whole genome shotgun (WGS) entry which is preliminary data.</text>
</comment>